<protein>
    <submittedName>
        <fullName evidence="1">Uncharacterized protein</fullName>
    </submittedName>
</protein>
<sequence>MQNCDIVNLQLKKPQCNDVIDITATSYPVICTQLLPTVNVKWQHLKGLDLVDDWESSECAIDMLIGSNILLGYCDWRDKGSASHDLIGDDEGLTKIRRQFWETEPIGITNLRFDGSTFISNLEASVADWQKRGKPPRKIRYIHYCQWAHALLKKDIGPEEDDAQFGFPAQLLTFLRYITLGDVKGEIREDAFPVTMGCS</sequence>
<dbReference type="AlphaFoldDB" id="A0A7D9HTJ0"/>
<proteinExistence type="predicted"/>
<name>A0A7D9HTJ0_PARCT</name>
<comment type="caution">
    <text evidence="1">The sequence shown here is derived from an EMBL/GenBank/DDBJ whole genome shotgun (WGS) entry which is preliminary data.</text>
</comment>
<dbReference type="OrthoDB" id="5954637at2759"/>
<evidence type="ECO:0000313" key="2">
    <source>
        <dbReference type="Proteomes" id="UP001152795"/>
    </source>
</evidence>
<evidence type="ECO:0000313" key="1">
    <source>
        <dbReference type="EMBL" id="CAB3993329.1"/>
    </source>
</evidence>
<keyword evidence="2" id="KW-1185">Reference proteome</keyword>
<reference evidence="1" key="1">
    <citation type="submission" date="2020-04" db="EMBL/GenBank/DDBJ databases">
        <authorList>
            <person name="Alioto T."/>
            <person name="Alioto T."/>
            <person name="Gomez Garrido J."/>
        </authorList>
    </citation>
    <scope>NUCLEOTIDE SEQUENCE</scope>
    <source>
        <strain evidence="1">A484AB</strain>
    </source>
</reference>
<dbReference type="EMBL" id="CACRXK020002239">
    <property type="protein sequence ID" value="CAB3993329.1"/>
    <property type="molecule type" value="Genomic_DNA"/>
</dbReference>
<dbReference type="Proteomes" id="UP001152795">
    <property type="component" value="Unassembled WGS sequence"/>
</dbReference>
<gene>
    <name evidence="1" type="ORF">PACLA_8A071148</name>
</gene>
<organism evidence="1 2">
    <name type="scientific">Paramuricea clavata</name>
    <name type="common">Red gorgonian</name>
    <name type="synonym">Violescent sea-whip</name>
    <dbReference type="NCBI Taxonomy" id="317549"/>
    <lineage>
        <taxon>Eukaryota</taxon>
        <taxon>Metazoa</taxon>
        <taxon>Cnidaria</taxon>
        <taxon>Anthozoa</taxon>
        <taxon>Octocorallia</taxon>
        <taxon>Malacalcyonacea</taxon>
        <taxon>Plexauridae</taxon>
        <taxon>Paramuricea</taxon>
    </lineage>
</organism>
<accession>A0A7D9HTJ0</accession>